<name>A0A0F9CJI4_9ZZZZ</name>
<gene>
    <name evidence="1" type="ORF">LCGC14_2315140</name>
</gene>
<sequence>MADPIDEAMRKLLEEGGGGETEGPDTLANKVVRYQGRLW</sequence>
<dbReference type="EMBL" id="LAZR01032946">
    <property type="protein sequence ID" value="KKL49473.1"/>
    <property type="molecule type" value="Genomic_DNA"/>
</dbReference>
<dbReference type="AlphaFoldDB" id="A0A0F9CJI4"/>
<accession>A0A0F9CJI4</accession>
<evidence type="ECO:0000313" key="1">
    <source>
        <dbReference type="EMBL" id="KKL49473.1"/>
    </source>
</evidence>
<feature type="non-terminal residue" evidence="1">
    <location>
        <position position="39"/>
    </location>
</feature>
<protein>
    <submittedName>
        <fullName evidence="1">Uncharacterized protein</fullName>
    </submittedName>
</protein>
<comment type="caution">
    <text evidence="1">The sequence shown here is derived from an EMBL/GenBank/DDBJ whole genome shotgun (WGS) entry which is preliminary data.</text>
</comment>
<organism evidence="1">
    <name type="scientific">marine sediment metagenome</name>
    <dbReference type="NCBI Taxonomy" id="412755"/>
    <lineage>
        <taxon>unclassified sequences</taxon>
        <taxon>metagenomes</taxon>
        <taxon>ecological metagenomes</taxon>
    </lineage>
</organism>
<proteinExistence type="predicted"/>
<reference evidence="1" key="1">
    <citation type="journal article" date="2015" name="Nature">
        <title>Complex archaea that bridge the gap between prokaryotes and eukaryotes.</title>
        <authorList>
            <person name="Spang A."/>
            <person name="Saw J.H."/>
            <person name="Jorgensen S.L."/>
            <person name="Zaremba-Niedzwiedzka K."/>
            <person name="Martijn J."/>
            <person name="Lind A.E."/>
            <person name="van Eijk R."/>
            <person name="Schleper C."/>
            <person name="Guy L."/>
            <person name="Ettema T.J."/>
        </authorList>
    </citation>
    <scope>NUCLEOTIDE SEQUENCE</scope>
</reference>